<evidence type="ECO:0000313" key="1">
    <source>
        <dbReference type="EMBL" id="GAA4462957.1"/>
    </source>
</evidence>
<protein>
    <submittedName>
        <fullName evidence="1">Uncharacterized protein</fullName>
    </submittedName>
</protein>
<accession>A0ABP8N9Z0</accession>
<comment type="caution">
    <text evidence="1">The sequence shown here is derived from an EMBL/GenBank/DDBJ whole genome shotgun (WGS) entry which is preliminary data.</text>
</comment>
<proteinExistence type="predicted"/>
<organism evidence="1 2">
    <name type="scientific">Nemorincola caseinilytica</name>
    <dbReference type="NCBI Taxonomy" id="2054315"/>
    <lineage>
        <taxon>Bacteria</taxon>
        <taxon>Pseudomonadati</taxon>
        <taxon>Bacteroidota</taxon>
        <taxon>Chitinophagia</taxon>
        <taxon>Chitinophagales</taxon>
        <taxon>Chitinophagaceae</taxon>
        <taxon>Nemorincola</taxon>
    </lineage>
</organism>
<keyword evidence="2" id="KW-1185">Reference proteome</keyword>
<dbReference type="Proteomes" id="UP001500067">
    <property type="component" value="Unassembled WGS sequence"/>
</dbReference>
<sequence length="87" mass="9991">MQPSHLYVNAIDFVKADPKIAQELNKRDNDTNLLLQQIICRAQNYNGEMGFFLEVIFDYKFRTPATGNPDMLIRVLPRIQGGFVFLG</sequence>
<reference evidence="2" key="1">
    <citation type="journal article" date="2019" name="Int. J. Syst. Evol. Microbiol.">
        <title>The Global Catalogue of Microorganisms (GCM) 10K type strain sequencing project: providing services to taxonomists for standard genome sequencing and annotation.</title>
        <authorList>
            <consortium name="The Broad Institute Genomics Platform"/>
            <consortium name="The Broad Institute Genome Sequencing Center for Infectious Disease"/>
            <person name="Wu L."/>
            <person name="Ma J."/>
        </authorList>
    </citation>
    <scope>NUCLEOTIDE SEQUENCE [LARGE SCALE GENOMIC DNA]</scope>
    <source>
        <strain evidence="2">JCM 32105</strain>
    </source>
</reference>
<dbReference type="RefSeq" id="WP_345079614.1">
    <property type="nucleotide sequence ID" value="NZ_BAABFA010000008.1"/>
</dbReference>
<dbReference type="EMBL" id="BAABFA010000008">
    <property type="protein sequence ID" value="GAA4462957.1"/>
    <property type="molecule type" value="Genomic_DNA"/>
</dbReference>
<evidence type="ECO:0000313" key="2">
    <source>
        <dbReference type="Proteomes" id="UP001500067"/>
    </source>
</evidence>
<name>A0ABP8N9Z0_9BACT</name>
<gene>
    <name evidence="1" type="ORF">GCM10023093_10460</name>
</gene>